<evidence type="ECO:0000256" key="3">
    <source>
        <dbReference type="ARBA" id="ARBA00022737"/>
    </source>
</evidence>
<evidence type="ECO:0000256" key="6">
    <source>
        <dbReference type="ARBA" id="ARBA00023242"/>
    </source>
</evidence>
<comment type="caution">
    <text evidence="8">The sequence shown here is derived from an EMBL/GenBank/DDBJ whole genome shotgun (WGS) entry which is preliminary data.</text>
</comment>
<dbReference type="GO" id="GO:0000785">
    <property type="term" value="C:chromatin"/>
    <property type="evidence" value="ECO:0007669"/>
    <property type="project" value="TreeGrafter"/>
</dbReference>
<dbReference type="InterPro" id="IPR051059">
    <property type="entry name" value="VerF-like"/>
</dbReference>
<feature type="compositionally biased region" description="Low complexity" evidence="7">
    <location>
        <begin position="206"/>
        <end position="216"/>
    </location>
</feature>
<gene>
    <name evidence="8" type="ORF">NEMBOFW57_008668</name>
</gene>
<name>A0AAD4ES81_9PEZI</name>
<dbReference type="GO" id="GO:0005634">
    <property type="term" value="C:nucleus"/>
    <property type="evidence" value="ECO:0007669"/>
    <property type="project" value="UniProtKB-SubCell"/>
</dbReference>
<organism evidence="8 9">
    <name type="scientific">Staphylotrichum longicolle</name>
    <dbReference type="NCBI Taxonomy" id="669026"/>
    <lineage>
        <taxon>Eukaryota</taxon>
        <taxon>Fungi</taxon>
        <taxon>Dikarya</taxon>
        <taxon>Ascomycota</taxon>
        <taxon>Pezizomycotina</taxon>
        <taxon>Sordariomycetes</taxon>
        <taxon>Sordariomycetidae</taxon>
        <taxon>Sordariales</taxon>
        <taxon>Chaetomiaceae</taxon>
        <taxon>Staphylotrichum</taxon>
    </lineage>
</organism>
<feature type="region of interest" description="Disordered" evidence="7">
    <location>
        <begin position="204"/>
        <end position="226"/>
    </location>
</feature>
<evidence type="ECO:0000256" key="4">
    <source>
        <dbReference type="ARBA" id="ARBA00022771"/>
    </source>
</evidence>
<keyword evidence="9" id="KW-1185">Reference proteome</keyword>
<proteinExistence type="predicted"/>
<evidence type="ECO:0008006" key="10">
    <source>
        <dbReference type="Google" id="ProtNLM"/>
    </source>
</evidence>
<feature type="compositionally biased region" description="Gly residues" evidence="7">
    <location>
        <begin position="419"/>
        <end position="429"/>
    </location>
</feature>
<keyword evidence="4" id="KW-0863">Zinc-finger</keyword>
<evidence type="ECO:0000256" key="7">
    <source>
        <dbReference type="SAM" id="MobiDB-lite"/>
    </source>
</evidence>
<feature type="region of interest" description="Disordered" evidence="7">
    <location>
        <begin position="419"/>
        <end position="449"/>
    </location>
</feature>
<evidence type="ECO:0000256" key="5">
    <source>
        <dbReference type="ARBA" id="ARBA00022833"/>
    </source>
</evidence>
<evidence type="ECO:0000313" key="9">
    <source>
        <dbReference type="Proteomes" id="UP001197093"/>
    </source>
</evidence>
<reference evidence="8" key="1">
    <citation type="submission" date="2023-02" db="EMBL/GenBank/DDBJ databases">
        <authorList>
            <person name="Palmer J.M."/>
        </authorList>
    </citation>
    <scope>NUCLEOTIDE SEQUENCE</scope>
    <source>
        <strain evidence="8">FW57</strain>
    </source>
</reference>
<dbReference type="GO" id="GO:0000978">
    <property type="term" value="F:RNA polymerase II cis-regulatory region sequence-specific DNA binding"/>
    <property type="evidence" value="ECO:0007669"/>
    <property type="project" value="InterPro"/>
</dbReference>
<dbReference type="PANTHER" id="PTHR40626:SF30">
    <property type="entry name" value="FINGER DOMAIN PROTEIN, PUTATIVE (AFU_ORTHOLOGUE AFUA_4G13600)-RELATED"/>
    <property type="match status" value="1"/>
</dbReference>
<protein>
    <recommendedName>
        <fullName evidence="10">Transcription factor domain-containing protein</fullName>
    </recommendedName>
</protein>
<accession>A0AAD4ES81</accession>
<evidence type="ECO:0000256" key="1">
    <source>
        <dbReference type="ARBA" id="ARBA00004123"/>
    </source>
</evidence>
<dbReference type="PANTHER" id="PTHR40626">
    <property type="entry name" value="MIP31509P"/>
    <property type="match status" value="1"/>
</dbReference>
<evidence type="ECO:0000313" key="8">
    <source>
        <dbReference type="EMBL" id="KAG7286359.1"/>
    </source>
</evidence>
<evidence type="ECO:0000256" key="2">
    <source>
        <dbReference type="ARBA" id="ARBA00022723"/>
    </source>
</evidence>
<keyword evidence="5" id="KW-0862">Zinc</keyword>
<keyword evidence="2" id="KW-0479">Metal-binding</keyword>
<keyword evidence="3" id="KW-0677">Repeat</keyword>
<dbReference type="AlphaFoldDB" id="A0AAD4ES81"/>
<dbReference type="EMBL" id="JAHCVI010000004">
    <property type="protein sequence ID" value="KAG7286359.1"/>
    <property type="molecule type" value="Genomic_DNA"/>
</dbReference>
<keyword evidence="6" id="KW-0539">Nucleus</keyword>
<sequence length="523" mass="57829">MQAILLCEYFARFRGRKAVTRPSKPFESLYSRVSALRSFTVPRFSALSEDRGLWLVDTTAWSPVLYQNSALLDQALLAVDQHHLPVQDRWQHWIEIESRRRLLAACFFGDGHAAIYQQQRRAQDTDAGASAELQLIPLLGRSTKLWEASSAEEWLTILAADPGALQPDHVPTLEHLTREDVLRYPPIDRMIVLGVLAQRLPRAQRPPSAASLSANNSPPPEMNSHMQHVGSQFNQQPPMYRHHNHQSSPQLHPAHDIFNAEERINTLFPDCPIANTYLALHHTPLRDLLAVGGDSWLFSQKVLRATTFHEHQKRLKMWVTAVPGTTGSGSNHNNPSGLNVAHATIYAARAILGFLDRETHRAQQQPSSSSSSSSYPLRHAAAASAAWSADMSDYWAMYVCALICWAFCHPARSADGLAPPGGDGSGGRQRGSSPAAVLMPPMASSSRPAGDEEEAVGWLRMVAAEGVRAEDVLRVRGRREAGGVVGLVRRRLESDCVGGRSRLYVDAVGVLRKVEDGVGWKWF</sequence>
<dbReference type="Proteomes" id="UP001197093">
    <property type="component" value="Unassembled WGS sequence"/>
</dbReference>
<dbReference type="GO" id="GO:0008270">
    <property type="term" value="F:zinc ion binding"/>
    <property type="evidence" value="ECO:0007669"/>
    <property type="project" value="UniProtKB-KW"/>
</dbReference>
<comment type="subcellular location">
    <subcellularLocation>
        <location evidence="1">Nucleus</location>
    </subcellularLocation>
</comment>
<dbReference type="GO" id="GO:0000981">
    <property type="term" value="F:DNA-binding transcription factor activity, RNA polymerase II-specific"/>
    <property type="evidence" value="ECO:0007669"/>
    <property type="project" value="InterPro"/>
</dbReference>